<dbReference type="RefSeq" id="WP_115550087.1">
    <property type="nucleotide sequence ID" value="NZ_QRGP01000002.1"/>
</dbReference>
<feature type="transmembrane region" description="Helical" evidence="1">
    <location>
        <begin position="17"/>
        <end position="36"/>
    </location>
</feature>
<keyword evidence="1" id="KW-0472">Membrane</keyword>
<feature type="transmembrane region" description="Helical" evidence="1">
    <location>
        <begin position="42"/>
        <end position="61"/>
    </location>
</feature>
<keyword evidence="1" id="KW-1133">Transmembrane helix</keyword>
<organism evidence="2 3">
    <name type="scientific">Sphingorhabdus pulchriflava</name>
    <dbReference type="NCBI Taxonomy" id="2292257"/>
    <lineage>
        <taxon>Bacteria</taxon>
        <taxon>Pseudomonadati</taxon>
        <taxon>Pseudomonadota</taxon>
        <taxon>Alphaproteobacteria</taxon>
        <taxon>Sphingomonadales</taxon>
        <taxon>Sphingomonadaceae</taxon>
        <taxon>Sphingorhabdus</taxon>
    </lineage>
</organism>
<accession>A0A371B6A9</accession>
<evidence type="ECO:0000256" key="1">
    <source>
        <dbReference type="SAM" id="Phobius"/>
    </source>
</evidence>
<proteinExistence type="predicted"/>
<dbReference type="AlphaFoldDB" id="A0A371B6A9"/>
<evidence type="ECO:0000313" key="2">
    <source>
        <dbReference type="EMBL" id="RDV02983.1"/>
    </source>
</evidence>
<protein>
    <submittedName>
        <fullName evidence="2">Uncharacterized protein</fullName>
    </submittedName>
</protein>
<dbReference type="EMBL" id="QRGP01000002">
    <property type="protein sequence ID" value="RDV02983.1"/>
    <property type="molecule type" value="Genomic_DNA"/>
</dbReference>
<sequence>MNSPEPKPLPQEDKPRMAGGIFIFLGLLIGVIAGVYFNEASIGMMSGFAIGSAIAIAVWLMDRRKA</sequence>
<evidence type="ECO:0000313" key="3">
    <source>
        <dbReference type="Proteomes" id="UP000263833"/>
    </source>
</evidence>
<comment type="caution">
    <text evidence="2">The sequence shown here is derived from an EMBL/GenBank/DDBJ whole genome shotgun (WGS) entry which is preliminary data.</text>
</comment>
<gene>
    <name evidence="2" type="ORF">DXH95_13825</name>
</gene>
<dbReference type="Proteomes" id="UP000263833">
    <property type="component" value="Unassembled WGS sequence"/>
</dbReference>
<keyword evidence="1" id="KW-0812">Transmembrane</keyword>
<name>A0A371B6A9_9SPHN</name>
<keyword evidence="3" id="KW-1185">Reference proteome</keyword>
<reference evidence="3" key="1">
    <citation type="submission" date="2018-08" db="EMBL/GenBank/DDBJ databases">
        <authorList>
            <person name="Kim S.-J."/>
            <person name="Jung G.-Y."/>
        </authorList>
    </citation>
    <scope>NUCLEOTIDE SEQUENCE [LARGE SCALE GENOMIC DNA]</scope>
    <source>
        <strain evidence="3">GY_G</strain>
    </source>
</reference>